<sequence>MERRYKFITLIATLLLTVVAFIFWQISNDVMFINETFALLLLIGSTVAKWSRSNKIQLVIFLALFVPLFSLLNYTYTVEDGDTITTYHSARFSSLVDPIVFLILVVFLGMNLSVIIKFFKGSDEDITDKSDKLTTFYYDKFNSSDERELIGLYKMYNDYPLEAQIALRKIHEERNLNILNFN</sequence>
<gene>
    <name evidence="2" type="ORF">IRJ16_05190</name>
</gene>
<comment type="caution">
    <text evidence="2">The sequence shown here is derived from an EMBL/GenBank/DDBJ whole genome shotgun (WGS) entry which is preliminary data.</text>
</comment>
<feature type="transmembrane region" description="Helical" evidence="1">
    <location>
        <begin position="7"/>
        <end position="26"/>
    </location>
</feature>
<name>A0A929KWL6_9SPHI</name>
<feature type="transmembrane region" description="Helical" evidence="1">
    <location>
        <begin position="98"/>
        <end position="119"/>
    </location>
</feature>
<dbReference type="Proteomes" id="UP000622475">
    <property type="component" value="Unassembled WGS sequence"/>
</dbReference>
<dbReference type="EMBL" id="JADFFL010000002">
    <property type="protein sequence ID" value="MBE9661268.1"/>
    <property type="molecule type" value="Genomic_DNA"/>
</dbReference>
<keyword evidence="1" id="KW-0472">Membrane</keyword>
<accession>A0A929KWL6</accession>
<keyword evidence="3" id="KW-1185">Reference proteome</keyword>
<reference evidence="2" key="1">
    <citation type="submission" date="2020-10" db="EMBL/GenBank/DDBJ databases">
        <title>Mucilaginibacter mali sp. nov., isolated from rhizosphere soil of apple orchard.</title>
        <authorList>
            <person name="Lee J.-S."/>
            <person name="Kim H.S."/>
            <person name="Kim J.-S."/>
        </authorList>
    </citation>
    <scope>NUCLEOTIDE SEQUENCE</scope>
    <source>
        <strain evidence="2">KCTC 22746</strain>
    </source>
</reference>
<protein>
    <submittedName>
        <fullName evidence="2">Uncharacterized protein</fullName>
    </submittedName>
</protein>
<feature type="transmembrane region" description="Helical" evidence="1">
    <location>
        <begin position="32"/>
        <end position="51"/>
    </location>
</feature>
<keyword evidence="1" id="KW-1133">Transmembrane helix</keyword>
<proteinExistence type="predicted"/>
<feature type="transmembrane region" description="Helical" evidence="1">
    <location>
        <begin position="58"/>
        <end position="78"/>
    </location>
</feature>
<dbReference type="RefSeq" id="WP_194110468.1">
    <property type="nucleotide sequence ID" value="NZ_JADFFL010000002.1"/>
</dbReference>
<organism evidence="2 3">
    <name type="scientific">Mucilaginibacter myungsuensis</name>
    <dbReference type="NCBI Taxonomy" id="649104"/>
    <lineage>
        <taxon>Bacteria</taxon>
        <taxon>Pseudomonadati</taxon>
        <taxon>Bacteroidota</taxon>
        <taxon>Sphingobacteriia</taxon>
        <taxon>Sphingobacteriales</taxon>
        <taxon>Sphingobacteriaceae</taxon>
        <taxon>Mucilaginibacter</taxon>
    </lineage>
</organism>
<dbReference type="AlphaFoldDB" id="A0A929KWL6"/>
<evidence type="ECO:0000313" key="2">
    <source>
        <dbReference type="EMBL" id="MBE9661268.1"/>
    </source>
</evidence>
<evidence type="ECO:0000313" key="3">
    <source>
        <dbReference type="Proteomes" id="UP000622475"/>
    </source>
</evidence>
<keyword evidence="1" id="KW-0812">Transmembrane</keyword>
<evidence type="ECO:0000256" key="1">
    <source>
        <dbReference type="SAM" id="Phobius"/>
    </source>
</evidence>